<gene>
    <name evidence="2" type="ORF">SAMN05216235_2778</name>
</gene>
<keyword evidence="1" id="KW-0175">Coiled coil</keyword>
<evidence type="ECO:0000313" key="3">
    <source>
        <dbReference type="Proteomes" id="UP000183090"/>
    </source>
</evidence>
<evidence type="ECO:0000313" key="2">
    <source>
        <dbReference type="EMBL" id="SFK95769.1"/>
    </source>
</evidence>
<dbReference type="Pfam" id="PF05119">
    <property type="entry name" value="Terminase_4"/>
    <property type="match status" value="1"/>
</dbReference>
<organism evidence="2 3">
    <name type="scientific">Salinicoccus halodurans</name>
    <dbReference type="NCBI Taxonomy" id="407035"/>
    <lineage>
        <taxon>Bacteria</taxon>
        <taxon>Bacillati</taxon>
        <taxon>Bacillota</taxon>
        <taxon>Bacilli</taxon>
        <taxon>Bacillales</taxon>
        <taxon>Staphylococcaceae</taxon>
        <taxon>Salinicoccus</taxon>
    </lineage>
</organism>
<protein>
    <submittedName>
        <fullName evidence="2">Phage terminase, small subunit</fullName>
    </submittedName>
</protein>
<dbReference type="RefSeq" id="WP_052749887.1">
    <property type="nucleotide sequence ID" value="NZ_CP011366.1"/>
</dbReference>
<accession>A0AA94HK16</accession>
<evidence type="ECO:0000256" key="1">
    <source>
        <dbReference type="SAM" id="Coils"/>
    </source>
</evidence>
<dbReference type="AlphaFoldDB" id="A0AA94HK16"/>
<dbReference type="InterPro" id="IPR006448">
    <property type="entry name" value="Phage_term_ssu_P27"/>
</dbReference>
<reference evidence="2 3" key="1">
    <citation type="submission" date="2016-10" db="EMBL/GenBank/DDBJ databases">
        <authorList>
            <person name="Varghese N."/>
            <person name="Submissions S."/>
        </authorList>
    </citation>
    <scope>NUCLEOTIDE SEQUENCE [LARGE SCALE GENOMIC DNA]</scope>
    <source>
        <strain evidence="2 3">CGMCC 1.6501</strain>
    </source>
</reference>
<name>A0AA94HK16_9STAP</name>
<proteinExistence type="predicted"/>
<comment type="caution">
    <text evidence="2">The sequence shown here is derived from an EMBL/GenBank/DDBJ whole genome shotgun (WGS) entry which is preliminary data.</text>
</comment>
<dbReference type="Proteomes" id="UP000183090">
    <property type="component" value="Unassembled WGS sequence"/>
</dbReference>
<feature type="coiled-coil region" evidence="1">
    <location>
        <begin position="70"/>
        <end position="108"/>
    </location>
</feature>
<sequence>MAVAVDNVSKYLLSKIDQDDHSAVEIIQRYVDLLNLFRKMQAQVRKDGPSVEIKNGEQSYVKAHPLISDMKNINAQLLNIKKEIDRYMKEYELKLIQEKNKAEYSEEELT</sequence>
<dbReference type="EMBL" id="FOTB01000006">
    <property type="protein sequence ID" value="SFK95769.1"/>
    <property type="molecule type" value="Genomic_DNA"/>
</dbReference>